<gene>
    <name evidence="2" type="ORF">EGC82_00600</name>
</gene>
<protein>
    <submittedName>
        <fullName evidence="2">Uncharacterized protein</fullName>
    </submittedName>
</protein>
<keyword evidence="1" id="KW-1133">Transmembrane helix</keyword>
<dbReference type="OrthoDB" id="6290832at2"/>
<sequence length="159" mass="17559">MINNPQSEDVAVGIFPPLLSFITFLIASVLMTISFGVGASVTLNFYFDPSPEAILGVLAVLSIIFFLVNYQVILGSFFAVKVLKLFQYALLVLLIPIVIIEDFSVELFIVKLISAVLAMSSIFILGSKKYRIFVQHRLNSVKDYKSVLAEIAAEEGAKY</sequence>
<feature type="transmembrane region" description="Helical" evidence="1">
    <location>
        <begin position="21"/>
        <end position="47"/>
    </location>
</feature>
<dbReference type="RefSeq" id="WP_124729048.1">
    <property type="nucleotide sequence ID" value="NZ_CBCSKC010000006.1"/>
</dbReference>
<keyword evidence="1" id="KW-0472">Membrane</keyword>
<reference evidence="3" key="1">
    <citation type="submission" date="2018-11" db="EMBL/GenBank/DDBJ databases">
        <title>Shewanella sp. M2.</title>
        <authorList>
            <person name="Hwang Y.J."/>
            <person name="Hwang C.Y."/>
        </authorList>
    </citation>
    <scope>NUCLEOTIDE SEQUENCE [LARGE SCALE GENOMIC DNA]</scope>
    <source>
        <strain evidence="3">LMG 19866</strain>
    </source>
</reference>
<keyword evidence="3" id="KW-1185">Reference proteome</keyword>
<accession>A0A3G8LRN5</accession>
<feature type="transmembrane region" description="Helical" evidence="1">
    <location>
        <begin position="85"/>
        <end position="101"/>
    </location>
</feature>
<dbReference type="EMBL" id="CP034015">
    <property type="protein sequence ID" value="AZG71398.1"/>
    <property type="molecule type" value="Genomic_DNA"/>
</dbReference>
<evidence type="ECO:0000313" key="2">
    <source>
        <dbReference type="EMBL" id="AZG71398.1"/>
    </source>
</evidence>
<dbReference type="AlphaFoldDB" id="A0A3G8LRN5"/>
<feature type="transmembrane region" description="Helical" evidence="1">
    <location>
        <begin position="107"/>
        <end position="127"/>
    </location>
</feature>
<dbReference type="KEGG" id="slj:EGC82_00600"/>
<feature type="transmembrane region" description="Helical" evidence="1">
    <location>
        <begin position="53"/>
        <end position="73"/>
    </location>
</feature>
<organism evidence="2 3">
    <name type="scientific">Shewanella livingstonensis</name>
    <dbReference type="NCBI Taxonomy" id="150120"/>
    <lineage>
        <taxon>Bacteria</taxon>
        <taxon>Pseudomonadati</taxon>
        <taxon>Pseudomonadota</taxon>
        <taxon>Gammaproteobacteria</taxon>
        <taxon>Alteromonadales</taxon>
        <taxon>Shewanellaceae</taxon>
        <taxon>Shewanella</taxon>
    </lineage>
</organism>
<evidence type="ECO:0000313" key="3">
    <source>
        <dbReference type="Proteomes" id="UP000278035"/>
    </source>
</evidence>
<dbReference type="Proteomes" id="UP000278035">
    <property type="component" value="Chromosome"/>
</dbReference>
<proteinExistence type="predicted"/>
<keyword evidence="1" id="KW-0812">Transmembrane</keyword>
<evidence type="ECO:0000256" key="1">
    <source>
        <dbReference type="SAM" id="Phobius"/>
    </source>
</evidence>
<name>A0A3G8LRN5_9GAMM</name>